<dbReference type="InterPro" id="IPR044290">
    <property type="entry name" value="RRA1/2/3"/>
</dbReference>
<evidence type="ECO:0000313" key="2">
    <source>
        <dbReference type="EMBL" id="CAE0109682.1"/>
    </source>
</evidence>
<reference evidence="2" key="1">
    <citation type="submission" date="2021-01" db="EMBL/GenBank/DDBJ databases">
        <authorList>
            <person name="Corre E."/>
            <person name="Pelletier E."/>
            <person name="Niang G."/>
            <person name="Scheremetjew M."/>
            <person name="Finn R."/>
            <person name="Kale V."/>
            <person name="Holt S."/>
            <person name="Cochrane G."/>
            <person name="Meng A."/>
            <person name="Brown T."/>
            <person name="Cohen L."/>
        </authorList>
    </citation>
    <scope>NUCLEOTIDE SEQUENCE</scope>
    <source>
        <strain evidence="2">CCMP281</strain>
    </source>
</reference>
<dbReference type="PANTHER" id="PTHR46581:SF3">
    <property type="entry name" value="ARABINOSYLTRANSFERASE RRA3"/>
    <property type="match status" value="1"/>
</dbReference>
<dbReference type="EMBL" id="HBHX01018634">
    <property type="protein sequence ID" value="CAE0109682.1"/>
    <property type="molecule type" value="Transcribed_RNA"/>
</dbReference>
<sequence length="218" mass="24847">MMKRLAHRMETEATWDQTAYNEEQFYPAHGTHGTVGVTSRVMNYFCNLNSKTFFRFFREDASLLHGYKPLSLHINYHPEKLQRMQDVFAFYFKGVEKGIWRWNGGEGSKLLTECKKLKQAGAPDESKPHIAQILKSGVIDWGTCLKCIKPQRGGLLKTPWEPGRWGEAGEVSAYPDFKDTVFATLGGAMHLLRFNETGEFLSTRCSDGELLKGRLVFS</sequence>
<gene>
    <name evidence="2" type="ORF">HERI1096_LOCUS10342</name>
</gene>
<dbReference type="Pfam" id="PF03407">
    <property type="entry name" value="Nucleotid_trans"/>
    <property type="match status" value="1"/>
</dbReference>
<dbReference type="PANTHER" id="PTHR46581">
    <property type="entry name" value="ARABINOSYLTRANSFERASE RRA3"/>
    <property type="match status" value="1"/>
</dbReference>
<dbReference type="InterPro" id="IPR005069">
    <property type="entry name" value="Nucl-diP-sugar_transferase"/>
</dbReference>
<organism evidence="2">
    <name type="scientific">Haptolina ericina</name>
    <dbReference type="NCBI Taxonomy" id="156174"/>
    <lineage>
        <taxon>Eukaryota</taxon>
        <taxon>Haptista</taxon>
        <taxon>Haptophyta</taxon>
        <taxon>Prymnesiophyceae</taxon>
        <taxon>Prymnesiales</taxon>
        <taxon>Prymnesiaceae</taxon>
        <taxon>Haptolina</taxon>
    </lineage>
</organism>
<accession>A0A7S3EV24</accession>
<dbReference type="GO" id="GO:0016757">
    <property type="term" value="F:glycosyltransferase activity"/>
    <property type="evidence" value="ECO:0007669"/>
    <property type="project" value="InterPro"/>
</dbReference>
<feature type="domain" description="Nucleotide-diphospho-sugar transferase" evidence="1">
    <location>
        <begin position="1"/>
        <end position="84"/>
    </location>
</feature>
<proteinExistence type="predicted"/>
<name>A0A7S3EV24_9EUKA</name>
<protein>
    <recommendedName>
        <fullName evidence="1">Nucleotide-diphospho-sugar transferase domain-containing protein</fullName>
    </recommendedName>
</protein>
<dbReference type="AlphaFoldDB" id="A0A7S3EV24"/>
<evidence type="ECO:0000259" key="1">
    <source>
        <dbReference type="Pfam" id="PF03407"/>
    </source>
</evidence>